<organism evidence="1 2">
    <name type="scientific">Gigaspora margarita</name>
    <dbReference type="NCBI Taxonomy" id="4874"/>
    <lineage>
        <taxon>Eukaryota</taxon>
        <taxon>Fungi</taxon>
        <taxon>Fungi incertae sedis</taxon>
        <taxon>Mucoromycota</taxon>
        <taxon>Glomeromycotina</taxon>
        <taxon>Glomeromycetes</taxon>
        <taxon>Diversisporales</taxon>
        <taxon>Gigasporaceae</taxon>
        <taxon>Gigaspora</taxon>
    </lineage>
</organism>
<reference evidence="1 2" key="1">
    <citation type="journal article" date="2019" name="Environ. Microbiol.">
        <title>At the nexus of three kingdoms: the genome of the mycorrhizal fungus Gigaspora margarita provides insights into plant, endobacterial and fungal interactions.</title>
        <authorList>
            <person name="Venice F."/>
            <person name="Ghignone S."/>
            <person name="Salvioli di Fossalunga A."/>
            <person name="Amselem J."/>
            <person name="Novero M."/>
            <person name="Xianan X."/>
            <person name="Sedzielewska Toro K."/>
            <person name="Morin E."/>
            <person name="Lipzen A."/>
            <person name="Grigoriev I.V."/>
            <person name="Henrissat B."/>
            <person name="Martin F.M."/>
            <person name="Bonfante P."/>
        </authorList>
    </citation>
    <scope>NUCLEOTIDE SEQUENCE [LARGE SCALE GENOMIC DNA]</scope>
    <source>
        <strain evidence="1 2">BEG34</strain>
    </source>
</reference>
<proteinExistence type="predicted"/>
<dbReference type="EMBL" id="WTPW01000108">
    <property type="protein sequence ID" value="KAF0547083.1"/>
    <property type="molecule type" value="Genomic_DNA"/>
</dbReference>
<sequence>MRVLKEKDVNEKVPERDYVPDNRMVNGKDYSRKSDNVDKTEAEIGLTEQTYNVDERHRNVIGMETGEYDAFGFIKSGEDGRKSFEIY</sequence>
<evidence type="ECO:0000313" key="2">
    <source>
        <dbReference type="Proteomes" id="UP000439903"/>
    </source>
</evidence>
<gene>
    <name evidence="1" type="ORF">F8M41_000870</name>
</gene>
<accession>A0A8H4AZB6</accession>
<dbReference type="AlphaFoldDB" id="A0A8H4AZB6"/>
<dbReference type="Proteomes" id="UP000439903">
    <property type="component" value="Unassembled WGS sequence"/>
</dbReference>
<comment type="caution">
    <text evidence="1">The sequence shown here is derived from an EMBL/GenBank/DDBJ whole genome shotgun (WGS) entry which is preliminary data.</text>
</comment>
<name>A0A8H4AZB6_GIGMA</name>
<evidence type="ECO:0000313" key="1">
    <source>
        <dbReference type="EMBL" id="KAF0547083.1"/>
    </source>
</evidence>
<protein>
    <submittedName>
        <fullName evidence="1">Uncharacterized protein</fullName>
    </submittedName>
</protein>
<keyword evidence="2" id="KW-1185">Reference proteome</keyword>